<reference evidence="2" key="1">
    <citation type="journal article" date="2022" name="Mol. Ecol. Resour.">
        <title>The genomes of chicory, endive, great burdock and yacon provide insights into Asteraceae palaeo-polyploidization history and plant inulin production.</title>
        <authorList>
            <person name="Fan W."/>
            <person name="Wang S."/>
            <person name="Wang H."/>
            <person name="Wang A."/>
            <person name="Jiang F."/>
            <person name="Liu H."/>
            <person name="Zhao H."/>
            <person name="Xu D."/>
            <person name="Zhang Y."/>
        </authorList>
    </citation>
    <scope>NUCLEOTIDE SEQUENCE [LARGE SCALE GENOMIC DNA]</scope>
    <source>
        <strain evidence="2">cv. Yunnan</strain>
    </source>
</reference>
<comment type="caution">
    <text evidence="1">The sequence shown here is derived from an EMBL/GenBank/DDBJ whole genome shotgun (WGS) entry which is preliminary data.</text>
</comment>
<dbReference type="Proteomes" id="UP001056120">
    <property type="component" value="Linkage Group LG27"/>
</dbReference>
<sequence length="193" mass="22145">MSWVFLGGETCRSKLTNTPSFFKVTTITRVIVKTLVLISEGLETKMGSLMAGWDSHVPDPKSVQLERNRSMTKDEIASYWRSKKNVEEVHGVLKKTCTFYDVDEKNGSEKIYRRSTSLPITKEDSIIETQEDDEEDNQDQLFKKHGWWINSRWAFLNEPPVIASETPTRYASQFHVARKHTNGHNYAANGITT</sequence>
<gene>
    <name evidence="1" type="ORF">L1987_80355</name>
</gene>
<accession>A0ACB8YMC6</accession>
<proteinExistence type="predicted"/>
<organism evidence="1 2">
    <name type="scientific">Smallanthus sonchifolius</name>
    <dbReference type="NCBI Taxonomy" id="185202"/>
    <lineage>
        <taxon>Eukaryota</taxon>
        <taxon>Viridiplantae</taxon>
        <taxon>Streptophyta</taxon>
        <taxon>Embryophyta</taxon>
        <taxon>Tracheophyta</taxon>
        <taxon>Spermatophyta</taxon>
        <taxon>Magnoliopsida</taxon>
        <taxon>eudicotyledons</taxon>
        <taxon>Gunneridae</taxon>
        <taxon>Pentapetalae</taxon>
        <taxon>asterids</taxon>
        <taxon>campanulids</taxon>
        <taxon>Asterales</taxon>
        <taxon>Asteraceae</taxon>
        <taxon>Asteroideae</taxon>
        <taxon>Heliantheae alliance</taxon>
        <taxon>Millerieae</taxon>
        <taxon>Smallanthus</taxon>
    </lineage>
</organism>
<evidence type="ECO:0000313" key="2">
    <source>
        <dbReference type="Proteomes" id="UP001056120"/>
    </source>
</evidence>
<name>A0ACB8YMC6_9ASTR</name>
<keyword evidence="2" id="KW-1185">Reference proteome</keyword>
<reference evidence="1 2" key="2">
    <citation type="journal article" date="2022" name="Mol. Ecol. Resour.">
        <title>The genomes of chicory, endive, great burdock and yacon provide insights into Asteraceae paleo-polyploidization history and plant inulin production.</title>
        <authorList>
            <person name="Fan W."/>
            <person name="Wang S."/>
            <person name="Wang H."/>
            <person name="Wang A."/>
            <person name="Jiang F."/>
            <person name="Liu H."/>
            <person name="Zhao H."/>
            <person name="Xu D."/>
            <person name="Zhang Y."/>
        </authorList>
    </citation>
    <scope>NUCLEOTIDE SEQUENCE [LARGE SCALE GENOMIC DNA]</scope>
    <source>
        <strain evidence="2">cv. Yunnan</strain>
        <tissue evidence="1">Leaves</tissue>
    </source>
</reference>
<protein>
    <submittedName>
        <fullName evidence="1">Uncharacterized protein</fullName>
    </submittedName>
</protein>
<dbReference type="EMBL" id="CM042044">
    <property type="protein sequence ID" value="KAI3686672.1"/>
    <property type="molecule type" value="Genomic_DNA"/>
</dbReference>
<evidence type="ECO:0000313" key="1">
    <source>
        <dbReference type="EMBL" id="KAI3686672.1"/>
    </source>
</evidence>